<comment type="caution">
    <text evidence="2">The sequence shown here is derived from an EMBL/GenBank/DDBJ whole genome shotgun (WGS) entry which is preliminary data.</text>
</comment>
<organism evidence="2 3">
    <name type="scientific">Sphingorhabdus contaminans</name>
    <dbReference type="NCBI Taxonomy" id="1343899"/>
    <lineage>
        <taxon>Bacteria</taxon>
        <taxon>Pseudomonadati</taxon>
        <taxon>Pseudomonadota</taxon>
        <taxon>Alphaproteobacteria</taxon>
        <taxon>Sphingomonadales</taxon>
        <taxon>Sphingomonadaceae</taxon>
        <taxon>Sphingorhabdus</taxon>
    </lineage>
</organism>
<name>A0A553WAD0_9SPHN</name>
<dbReference type="PROSITE" id="PS51819">
    <property type="entry name" value="VOC"/>
    <property type="match status" value="1"/>
</dbReference>
<dbReference type="Gene3D" id="3.10.180.10">
    <property type="entry name" value="2,3-Dihydroxybiphenyl 1,2-Dioxygenase, domain 1"/>
    <property type="match status" value="1"/>
</dbReference>
<protein>
    <submittedName>
        <fullName evidence="2">VOC family protein</fullName>
    </submittedName>
</protein>
<reference evidence="2 3" key="1">
    <citation type="submission" date="2019-07" db="EMBL/GenBank/DDBJ databases">
        <authorList>
            <person name="Park M."/>
        </authorList>
    </citation>
    <scope>NUCLEOTIDE SEQUENCE [LARGE SCALE GENOMIC DNA]</scope>
    <source>
        <strain evidence="2 3">KCTC32445</strain>
    </source>
</reference>
<feature type="domain" description="VOC" evidence="1">
    <location>
        <begin position="42"/>
        <end position="192"/>
    </location>
</feature>
<dbReference type="InterPro" id="IPR029068">
    <property type="entry name" value="Glyas_Bleomycin-R_OHBP_Dase"/>
</dbReference>
<dbReference type="OrthoDB" id="108351at2"/>
<evidence type="ECO:0000259" key="1">
    <source>
        <dbReference type="PROSITE" id="PS51819"/>
    </source>
</evidence>
<evidence type="ECO:0000313" key="2">
    <source>
        <dbReference type="EMBL" id="TSB01636.1"/>
    </source>
</evidence>
<evidence type="ECO:0000313" key="3">
    <source>
        <dbReference type="Proteomes" id="UP000320160"/>
    </source>
</evidence>
<dbReference type="PROSITE" id="PS51257">
    <property type="entry name" value="PROKAR_LIPOPROTEIN"/>
    <property type="match status" value="1"/>
</dbReference>
<sequence>MKKAFLLAMIFLLGSCVVINEPARVTAASPGVKTSNGDLPTDIRRVTMIVRDMENSLKLYRDVMGLEVNYDAVLPMSGVALPAGEPGAKARLVLLNGNDPFIGWIGLMEWVDPRLPDPGPYPVRMGIGGHVIVTHTADVDRRCAEAALVPGVTVTSPPRDQIYPGRNGAPPIRVRGCNFFDPDGTLIELNQMQK</sequence>
<dbReference type="SUPFAM" id="SSF54593">
    <property type="entry name" value="Glyoxalase/Bleomycin resistance protein/Dihydroxybiphenyl dioxygenase"/>
    <property type="match status" value="1"/>
</dbReference>
<proteinExistence type="predicted"/>
<dbReference type="AlphaFoldDB" id="A0A553WAD0"/>
<dbReference type="RefSeq" id="WP_143776854.1">
    <property type="nucleotide sequence ID" value="NZ_VKKU01000002.1"/>
</dbReference>
<dbReference type="InterPro" id="IPR037523">
    <property type="entry name" value="VOC_core"/>
</dbReference>
<dbReference type="Pfam" id="PF00903">
    <property type="entry name" value="Glyoxalase"/>
    <property type="match status" value="1"/>
</dbReference>
<keyword evidence="3" id="KW-1185">Reference proteome</keyword>
<accession>A0A553WAD0</accession>
<gene>
    <name evidence="2" type="ORF">FOM92_10655</name>
</gene>
<dbReference type="Proteomes" id="UP000320160">
    <property type="component" value="Unassembled WGS sequence"/>
</dbReference>
<dbReference type="EMBL" id="VKKU01000002">
    <property type="protein sequence ID" value="TSB01636.1"/>
    <property type="molecule type" value="Genomic_DNA"/>
</dbReference>
<dbReference type="InterPro" id="IPR004360">
    <property type="entry name" value="Glyas_Fos-R_dOase_dom"/>
</dbReference>